<accession>A0ABW5TBY6</accession>
<dbReference type="Proteomes" id="UP001597476">
    <property type="component" value="Unassembled WGS sequence"/>
</dbReference>
<proteinExistence type="predicted"/>
<dbReference type="PANTHER" id="PTHR21666:SF270">
    <property type="entry name" value="MUREIN HYDROLASE ACTIVATOR ENVC"/>
    <property type="match status" value="1"/>
</dbReference>
<dbReference type="Gene3D" id="2.70.70.10">
    <property type="entry name" value="Glucose Permease (Domain IIA)"/>
    <property type="match status" value="1"/>
</dbReference>
<dbReference type="EMBL" id="JBHULY010000025">
    <property type="protein sequence ID" value="MFD2726792.1"/>
    <property type="molecule type" value="Genomic_DNA"/>
</dbReference>
<name>A0ABW5TBY6_9FLAO</name>
<comment type="caution">
    <text evidence="2">The sequence shown here is derived from an EMBL/GenBank/DDBJ whole genome shotgun (WGS) entry which is preliminary data.</text>
</comment>
<dbReference type="SUPFAM" id="SSF51261">
    <property type="entry name" value="Duplicated hybrid motif"/>
    <property type="match status" value="1"/>
</dbReference>
<keyword evidence="3" id="KW-1185">Reference proteome</keyword>
<dbReference type="PANTHER" id="PTHR21666">
    <property type="entry name" value="PEPTIDASE-RELATED"/>
    <property type="match status" value="1"/>
</dbReference>
<dbReference type="InterPro" id="IPR050570">
    <property type="entry name" value="Cell_wall_metabolism_enzyme"/>
</dbReference>
<dbReference type="CDD" id="cd12797">
    <property type="entry name" value="M23_peptidase"/>
    <property type="match status" value="1"/>
</dbReference>
<feature type="domain" description="M23ase beta-sheet core" evidence="1">
    <location>
        <begin position="96"/>
        <end position="194"/>
    </location>
</feature>
<reference evidence="3" key="1">
    <citation type="journal article" date="2019" name="Int. J. Syst. Evol. Microbiol.">
        <title>The Global Catalogue of Microorganisms (GCM) 10K type strain sequencing project: providing services to taxonomists for standard genome sequencing and annotation.</title>
        <authorList>
            <consortium name="The Broad Institute Genomics Platform"/>
            <consortium name="The Broad Institute Genome Sequencing Center for Infectious Disease"/>
            <person name="Wu L."/>
            <person name="Ma J."/>
        </authorList>
    </citation>
    <scope>NUCLEOTIDE SEQUENCE [LARGE SCALE GENOMIC DNA]</scope>
    <source>
        <strain evidence="3">KCTC 42398</strain>
    </source>
</reference>
<gene>
    <name evidence="2" type="ORF">ACFSR8_11260</name>
</gene>
<dbReference type="RefSeq" id="WP_380292066.1">
    <property type="nucleotide sequence ID" value="NZ_JBHULY010000025.1"/>
</dbReference>
<evidence type="ECO:0000313" key="2">
    <source>
        <dbReference type="EMBL" id="MFD2726792.1"/>
    </source>
</evidence>
<sequence>MTPNEFQTFLKSICPKPLHVLDVSIPKSKYVHLDLSESNLELQNVNTASSADFSKYIDSCLKRHNALVAYGGYNEVRTIYNRSHHFNTGESERRSIHLGLDLWCDAGTSIYAPLDGEVHSFKNNDNFGDYGPTIILEHSIFGTRFYTLYGHLSLESIADLSAGQVLKKGEVFASLGDVSINGDYPPHLHFQIIRDLQGYFGDYPGVCCKADLAFYLGNCPDPGLVLGF</sequence>
<evidence type="ECO:0000313" key="3">
    <source>
        <dbReference type="Proteomes" id="UP001597476"/>
    </source>
</evidence>
<evidence type="ECO:0000259" key="1">
    <source>
        <dbReference type="Pfam" id="PF01551"/>
    </source>
</evidence>
<dbReference type="InterPro" id="IPR016047">
    <property type="entry name" value="M23ase_b-sheet_dom"/>
</dbReference>
<protein>
    <submittedName>
        <fullName evidence="2">Peptidoglycan DD-metalloendopeptidase family protein</fullName>
    </submittedName>
</protein>
<dbReference type="InterPro" id="IPR011055">
    <property type="entry name" value="Dup_hybrid_motif"/>
</dbReference>
<dbReference type="Pfam" id="PF01551">
    <property type="entry name" value="Peptidase_M23"/>
    <property type="match status" value="1"/>
</dbReference>
<organism evidence="2 3">
    <name type="scientific">Hyunsoonleella rubra</name>
    <dbReference type="NCBI Taxonomy" id="1737062"/>
    <lineage>
        <taxon>Bacteria</taxon>
        <taxon>Pseudomonadati</taxon>
        <taxon>Bacteroidota</taxon>
        <taxon>Flavobacteriia</taxon>
        <taxon>Flavobacteriales</taxon>
        <taxon>Flavobacteriaceae</taxon>
    </lineage>
</organism>